<dbReference type="AlphaFoldDB" id="A0A0F9BT49"/>
<evidence type="ECO:0000256" key="2">
    <source>
        <dbReference type="SAM" id="MobiDB-lite"/>
    </source>
</evidence>
<gene>
    <name evidence="3" type="ORF">LCGC14_2691370</name>
</gene>
<sequence length="91" mass="10208">MANKPHSDKSNRAERRRQDKAIEKAQKIVQANPQVQSTPITMVDMLAKIGVLTLEVDVLRKQLSQVNIQNVEAAVEELKEEELEESSNGPD</sequence>
<keyword evidence="1" id="KW-0175">Coiled coil</keyword>
<feature type="region of interest" description="Disordered" evidence="2">
    <location>
        <begin position="1"/>
        <end position="21"/>
    </location>
</feature>
<evidence type="ECO:0000313" key="3">
    <source>
        <dbReference type="EMBL" id="KKK93589.1"/>
    </source>
</evidence>
<feature type="coiled-coil region" evidence="1">
    <location>
        <begin position="61"/>
        <end position="88"/>
    </location>
</feature>
<protein>
    <submittedName>
        <fullName evidence="3">Uncharacterized protein</fullName>
    </submittedName>
</protein>
<proteinExistence type="predicted"/>
<comment type="caution">
    <text evidence="3">The sequence shown here is derived from an EMBL/GenBank/DDBJ whole genome shotgun (WGS) entry which is preliminary data.</text>
</comment>
<name>A0A0F9BT49_9ZZZZ</name>
<dbReference type="EMBL" id="LAZR01047708">
    <property type="protein sequence ID" value="KKK93589.1"/>
    <property type="molecule type" value="Genomic_DNA"/>
</dbReference>
<evidence type="ECO:0000256" key="1">
    <source>
        <dbReference type="SAM" id="Coils"/>
    </source>
</evidence>
<accession>A0A0F9BT49</accession>
<reference evidence="3" key="1">
    <citation type="journal article" date="2015" name="Nature">
        <title>Complex archaea that bridge the gap between prokaryotes and eukaryotes.</title>
        <authorList>
            <person name="Spang A."/>
            <person name="Saw J.H."/>
            <person name="Jorgensen S.L."/>
            <person name="Zaremba-Niedzwiedzka K."/>
            <person name="Martijn J."/>
            <person name="Lind A.E."/>
            <person name="van Eijk R."/>
            <person name="Schleper C."/>
            <person name="Guy L."/>
            <person name="Ettema T.J."/>
        </authorList>
    </citation>
    <scope>NUCLEOTIDE SEQUENCE</scope>
</reference>
<organism evidence="3">
    <name type="scientific">marine sediment metagenome</name>
    <dbReference type="NCBI Taxonomy" id="412755"/>
    <lineage>
        <taxon>unclassified sequences</taxon>
        <taxon>metagenomes</taxon>
        <taxon>ecological metagenomes</taxon>
    </lineage>
</organism>